<dbReference type="InterPro" id="IPR055270">
    <property type="entry name" value="Glyco_tran_10_C"/>
</dbReference>
<comment type="caution">
    <text evidence="16">The sequence shown here is derived from an EMBL/GenBank/DDBJ whole genome shotgun (WGS) entry which is preliminary data.</text>
</comment>
<feature type="compositionally biased region" description="Basic and acidic residues" evidence="13">
    <location>
        <begin position="71"/>
        <end position="86"/>
    </location>
</feature>
<dbReference type="Gene3D" id="3.40.50.11660">
    <property type="entry name" value="Glycosyl transferase family 10, C-terminal domain"/>
    <property type="match status" value="1"/>
</dbReference>
<feature type="domain" description="Fucosyltransferase C-terminal" evidence="14">
    <location>
        <begin position="221"/>
        <end position="408"/>
    </location>
</feature>
<evidence type="ECO:0000256" key="7">
    <source>
        <dbReference type="ARBA" id="ARBA00022968"/>
    </source>
</evidence>
<keyword evidence="7" id="KW-0735">Signal-anchor</keyword>
<keyword evidence="6 12" id="KW-0812">Transmembrane</keyword>
<sequence>MYIHKPPLLMKSPRRALMSQKTGGATCTWRYMGRFLTVGLYVAVAVFLWYTLVPTRSMGHKEQESISLNSKDVKPKSDSEKPVVDSEKAVHATKNVVIYAATNFFGHPITTERFLATCPDVQNYCRITQHESEFDNADAVLFHNADYRGPSDKLKKMKSQRKPGVPYVLWSLESPSNDHFRPESHMINWTMTYRTDADVWAPYGTMVKRKTPVEIDLNAIWKSKKKSATWLASNCFTPNRRFDLIKKMIDKGFEIEIWGNCGKQAPQCSGVDNQESPCVLELIKPYKFYISMENSNCKDYVTEKFWKALNDRMVVPIVLSRQYYKNLNVVPDSAYIAVDDFATFDEFMTHIKKVNSDKDTYLSYHAWRKDYQIIIGSGFSGWCTLCNKLQDKEYILKHPKSYKDVAWWHSYDMCNNQIASKYL</sequence>
<comment type="similarity">
    <text evidence="3 12">Belongs to the glycosyltransferase 10 family.</text>
</comment>
<dbReference type="UniPathway" id="UPA00378"/>
<comment type="subcellular location">
    <subcellularLocation>
        <location evidence="1 12">Golgi apparatus</location>
        <location evidence="1 12">Golgi stack membrane</location>
        <topology evidence="1 12">Single-pass type II membrane protein</topology>
    </subcellularLocation>
</comment>
<dbReference type="PANTHER" id="PTHR48438">
    <property type="entry name" value="ALPHA-(1,3)-FUCOSYLTRANSFERASE C-RELATED"/>
    <property type="match status" value="1"/>
</dbReference>
<evidence type="ECO:0000256" key="13">
    <source>
        <dbReference type="SAM" id="MobiDB-lite"/>
    </source>
</evidence>
<evidence type="ECO:0000313" key="16">
    <source>
        <dbReference type="EMBL" id="PIC44007.1"/>
    </source>
</evidence>
<keyword evidence="17" id="KW-1185">Reference proteome</keyword>
<dbReference type="Pfam" id="PF00852">
    <property type="entry name" value="Glyco_transf_10"/>
    <property type="match status" value="1"/>
</dbReference>
<feature type="transmembrane region" description="Helical" evidence="12">
    <location>
        <begin position="31"/>
        <end position="53"/>
    </location>
</feature>
<evidence type="ECO:0000256" key="1">
    <source>
        <dbReference type="ARBA" id="ARBA00004447"/>
    </source>
</evidence>
<accession>A0A2G5UWS7</accession>
<dbReference type="Proteomes" id="UP000230233">
    <property type="component" value="Chromosome II"/>
</dbReference>
<dbReference type="SUPFAM" id="SSF53756">
    <property type="entry name" value="UDP-Glycosyltransferase/glycogen phosphorylase"/>
    <property type="match status" value="1"/>
</dbReference>
<evidence type="ECO:0000256" key="11">
    <source>
        <dbReference type="ARBA" id="ARBA00023180"/>
    </source>
</evidence>
<evidence type="ECO:0000256" key="4">
    <source>
        <dbReference type="ARBA" id="ARBA00022676"/>
    </source>
</evidence>
<reference evidence="17" key="1">
    <citation type="submission" date="2017-10" db="EMBL/GenBank/DDBJ databases">
        <title>Rapid genome shrinkage in a self-fertile nematode reveals novel sperm competition proteins.</title>
        <authorList>
            <person name="Yin D."/>
            <person name="Schwarz E.M."/>
            <person name="Thomas C.G."/>
            <person name="Felde R.L."/>
            <person name="Korf I.F."/>
            <person name="Cutter A.D."/>
            <person name="Schartner C.M."/>
            <person name="Ralston E.J."/>
            <person name="Meyer B.J."/>
            <person name="Haag E.S."/>
        </authorList>
    </citation>
    <scope>NUCLEOTIDE SEQUENCE [LARGE SCALE GENOMIC DNA]</scope>
    <source>
        <strain evidence="17">JU1422</strain>
    </source>
</reference>
<evidence type="ECO:0000256" key="8">
    <source>
        <dbReference type="ARBA" id="ARBA00022989"/>
    </source>
</evidence>
<keyword evidence="11" id="KW-0325">Glycoprotein</keyword>
<keyword evidence="5 12" id="KW-0808">Transferase</keyword>
<keyword evidence="8 12" id="KW-1133">Transmembrane helix</keyword>
<evidence type="ECO:0000256" key="12">
    <source>
        <dbReference type="RuleBase" id="RU003832"/>
    </source>
</evidence>
<gene>
    <name evidence="16" type="primary">Cnig_chr_II.g4524</name>
    <name evidence="16" type="ORF">B9Z55_004524</name>
</gene>
<dbReference type="STRING" id="1611254.A0A2G5UWS7"/>
<evidence type="ECO:0000259" key="15">
    <source>
        <dbReference type="Pfam" id="PF17039"/>
    </source>
</evidence>
<dbReference type="InterPro" id="IPR038577">
    <property type="entry name" value="GT10-like_C_sf"/>
</dbReference>
<dbReference type="FunFam" id="3.40.50.11660:FF:000002">
    <property type="entry name" value="Alpha-(1,3)-fucosyltransferase"/>
    <property type="match status" value="1"/>
</dbReference>
<evidence type="ECO:0000256" key="6">
    <source>
        <dbReference type="ARBA" id="ARBA00022692"/>
    </source>
</evidence>
<evidence type="ECO:0000313" key="17">
    <source>
        <dbReference type="Proteomes" id="UP000230233"/>
    </source>
</evidence>
<feature type="region of interest" description="Disordered" evidence="13">
    <location>
        <begin position="61"/>
        <end position="86"/>
    </location>
</feature>
<protein>
    <recommendedName>
        <fullName evidence="12">Fucosyltransferase</fullName>
        <ecNumber evidence="12">2.4.1.-</ecNumber>
    </recommendedName>
</protein>
<dbReference type="OrthoDB" id="5912041at2759"/>
<keyword evidence="9 12" id="KW-0333">Golgi apparatus</keyword>
<evidence type="ECO:0000256" key="5">
    <source>
        <dbReference type="ARBA" id="ARBA00022679"/>
    </source>
</evidence>
<keyword evidence="4 12" id="KW-0328">Glycosyltransferase</keyword>
<keyword evidence="10 12" id="KW-0472">Membrane</keyword>
<dbReference type="InterPro" id="IPR001503">
    <property type="entry name" value="Glyco_trans_10"/>
</dbReference>
<dbReference type="GO" id="GO:0032580">
    <property type="term" value="C:Golgi cisterna membrane"/>
    <property type="evidence" value="ECO:0007669"/>
    <property type="project" value="UniProtKB-SubCell"/>
</dbReference>
<dbReference type="Pfam" id="PF17039">
    <property type="entry name" value="Glyco_tran_10_N"/>
    <property type="match status" value="1"/>
</dbReference>
<feature type="domain" description="Fucosyltransferase N-terminal" evidence="15">
    <location>
        <begin position="94"/>
        <end position="204"/>
    </location>
</feature>
<dbReference type="EMBL" id="PDUG01000002">
    <property type="protein sequence ID" value="PIC44007.1"/>
    <property type="molecule type" value="Genomic_DNA"/>
</dbReference>
<dbReference type="AlphaFoldDB" id="A0A2G5UWS7"/>
<dbReference type="InterPro" id="IPR031481">
    <property type="entry name" value="Glyco_tran_10_N"/>
</dbReference>
<dbReference type="EC" id="2.4.1.-" evidence="12"/>
<evidence type="ECO:0000256" key="10">
    <source>
        <dbReference type="ARBA" id="ARBA00023136"/>
    </source>
</evidence>
<evidence type="ECO:0000256" key="9">
    <source>
        <dbReference type="ARBA" id="ARBA00023034"/>
    </source>
</evidence>
<comment type="pathway">
    <text evidence="2">Protein modification; protein glycosylation.</text>
</comment>
<evidence type="ECO:0000259" key="14">
    <source>
        <dbReference type="Pfam" id="PF00852"/>
    </source>
</evidence>
<name>A0A2G5UWS7_9PELO</name>
<dbReference type="PANTHER" id="PTHR48438:SF1">
    <property type="entry name" value="ALPHA-(1,3)-FUCOSYLTRANSFERASE C-RELATED"/>
    <property type="match status" value="1"/>
</dbReference>
<evidence type="ECO:0000256" key="3">
    <source>
        <dbReference type="ARBA" id="ARBA00008919"/>
    </source>
</evidence>
<organism evidence="16 17">
    <name type="scientific">Caenorhabditis nigoni</name>
    <dbReference type="NCBI Taxonomy" id="1611254"/>
    <lineage>
        <taxon>Eukaryota</taxon>
        <taxon>Metazoa</taxon>
        <taxon>Ecdysozoa</taxon>
        <taxon>Nematoda</taxon>
        <taxon>Chromadorea</taxon>
        <taxon>Rhabditida</taxon>
        <taxon>Rhabditina</taxon>
        <taxon>Rhabditomorpha</taxon>
        <taxon>Rhabditoidea</taxon>
        <taxon>Rhabditidae</taxon>
        <taxon>Peloderinae</taxon>
        <taxon>Caenorhabditis</taxon>
    </lineage>
</organism>
<proteinExistence type="inferred from homology"/>
<dbReference type="GO" id="GO:0008417">
    <property type="term" value="F:fucosyltransferase activity"/>
    <property type="evidence" value="ECO:0007669"/>
    <property type="project" value="InterPro"/>
</dbReference>
<evidence type="ECO:0000256" key="2">
    <source>
        <dbReference type="ARBA" id="ARBA00004922"/>
    </source>
</evidence>